<proteinExistence type="predicted"/>
<organism evidence="1 2">
    <name type="scientific">Microbulbifer spongiae</name>
    <dbReference type="NCBI Taxonomy" id="2944933"/>
    <lineage>
        <taxon>Bacteria</taxon>
        <taxon>Pseudomonadati</taxon>
        <taxon>Pseudomonadota</taxon>
        <taxon>Gammaproteobacteria</taxon>
        <taxon>Cellvibrionales</taxon>
        <taxon>Microbulbiferaceae</taxon>
        <taxon>Microbulbifer</taxon>
    </lineage>
</organism>
<protein>
    <submittedName>
        <fullName evidence="1">Uncharacterized protein</fullName>
    </submittedName>
</protein>
<dbReference type="Proteomes" id="UP001321520">
    <property type="component" value="Chromosome"/>
</dbReference>
<sequence>MSTQLYAVIREDSRYFYQNPPRRALPFPVTILDTTDSYRVSGNGEQYRLDDLCLFVKAGNRYRPLNGEAV</sequence>
<dbReference type="RefSeq" id="WP_301414105.1">
    <property type="nucleotide sequence ID" value="NZ_CP098023.1"/>
</dbReference>
<keyword evidence="2" id="KW-1185">Reference proteome</keyword>
<evidence type="ECO:0000313" key="1">
    <source>
        <dbReference type="EMBL" id="WKD48361.1"/>
    </source>
</evidence>
<reference evidence="1 2" key="1">
    <citation type="submission" date="2022-05" db="EMBL/GenBank/DDBJ databases">
        <title>Microbulbifer sp. nov., isolated from sponge.</title>
        <authorList>
            <person name="Gao L."/>
        </authorList>
    </citation>
    <scope>NUCLEOTIDE SEQUENCE [LARGE SCALE GENOMIC DNA]</scope>
    <source>
        <strain evidence="1 2">MI-G</strain>
    </source>
</reference>
<evidence type="ECO:0000313" key="2">
    <source>
        <dbReference type="Proteomes" id="UP001321520"/>
    </source>
</evidence>
<accession>A0ABY9E8T6</accession>
<dbReference type="EMBL" id="CP098023">
    <property type="protein sequence ID" value="WKD48361.1"/>
    <property type="molecule type" value="Genomic_DNA"/>
</dbReference>
<name>A0ABY9E8T6_9GAMM</name>
<gene>
    <name evidence="1" type="ORF">M8T91_10480</name>
</gene>